<comment type="catalytic activity">
    <reaction evidence="7">
        <text>a ubiquinone + NADH + 5 H(+)(in) = a ubiquinol + NAD(+) + 4 H(+)(out)</text>
        <dbReference type="Rhea" id="RHEA:29091"/>
        <dbReference type="Rhea" id="RHEA-COMP:9565"/>
        <dbReference type="Rhea" id="RHEA-COMP:9566"/>
        <dbReference type="ChEBI" id="CHEBI:15378"/>
        <dbReference type="ChEBI" id="CHEBI:16389"/>
        <dbReference type="ChEBI" id="CHEBI:17976"/>
        <dbReference type="ChEBI" id="CHEBI:57540"/>
        <dbReference type="ChEBI" id="CHEBI:57945"/>
        <dbReference type="EC" id="7.1.1.2"/>
    </reaction>
</comment>
<dbReference type="GO" id="GO:0015990">
    <property type="term" value="P:electron transport coupled proton transport"/>
    <property type="evidence" value="ECO:0007669"/>
    <property type="project" value="TreeGrafter"/>
</dbReference>
<dbReference type="GeneID" id="22976074"/>
<dbReference type="GO" id="GO:0042773">
    <property type="term" value="P:ATP synthesis coupled electron transport"/>
    <property type="evidence" value="ECO:0007669"/>
    <property type="project" value="InterPro"/>
</dbReference>
<dbReference type="InterPro" id="IPR010227">
    <property type="entry name" value="NADH_Q_OxRdtase_chainM/4"/>
</dbReference>
<feature type="domain" description="NADH:quinone oxidoreductase/Mrp antiporter transmembrane" evidence="8">
    <location>
        <begin position="103"/>
        <end position="391"/>
    </location>
</feature>
<evidence type="ECO:0000313" key="9">
    <source>
        <dbReference type="EMBL" id="AJF22898.1"/>
    </source>
</evidence>
<evidence type="ECO:0000256" key="4">
    <source>
        <dbReference type="ARBA" id="ARBA00022692"/>
    </source>
</evidence>
<dbReference type="GO" id="GO:0048039">
    <property type="term" value="F:ubiquinone binding"/>
    <property type="evidence" value="ECO:0007669"/>
    <property type="project" value="TreeGrafter"/>
</dbReference>
<sequence>MINSLSSKIILIFSLFLFLLSVLLWVVYDPFDLAFQKTFSIYLFDIYFHFGVDGISLFFIYLTCFLLPLCLIFTWNSKSILKTDFMYALFSIELLLILVFCVTDLLLFYIFFEAILIPFFIYIGICGYRKRRVHAAFLFFFFTLFGSLLMFISIVFVYLHCGSTDFLLLWTSEFSTTRELVLWFFFFIAFAIKIPIFPFHNWLPEAHVEAPTEGSVLLAGLLLKLGAYGFLRVNFFMFPYATFYFSPLVLVLNSLAVVYVSMTTLRQIDIKKIIAYSSVAHMNMAMLGFFLFDSVSLCGSFLMMVGHGIIAAGLFFLIGIFYDRYKTKLIFYYSGLVQCMPLAISFFFLLILGNTSLPTTANFVSEFLVICGFCIKSNIVLIICGSIGIFLGTIYSMWLFNKVSFGFPYYSLNRYVTDLTLAEICILLPIIFHMFWIGLFPNEYLDVFQPFLSSYYFCTL</sequence>
<feature type="transmembrane region" description="Helical" evidence="7">
    <location>
        <begin position="421"/>
        <end position="440"/>
    </location>
</feature>
<dbReference type="AlphaFoldDB" id="A0A0B5GMX0"/>
<keyword evidence="7 9" id="KW-0496">Mitochondrion</keyword>
<feature type="transmembrane region" description="Helical" evidence="7">
    <location>
        <begin position="9"/>
        <end position="28"/>
    </location>
</feature>
<keyword evidence="7" id="KW-0813">Transport</keyword>
<name>A0A0B5GMX0_STALP</name>
<evidence type="ECO:0000256" key="3">
    <source>
        <dbReference type="ARBA" id="ARBA00009025"/>
    </source>
</evidence>
<feature type="transmembrane region" description="Helical" evidence="7">
    <location>
        <begin position="367"/>
        <end position="400"/>
    </location>
</feature>
<dbReference type="PANTHER" id="PTHR43507:SF1">
    <property type="entry name" value="NADH-UBIQUINONE OXIDOREDUCTASE CHAIN 4"/>
    <property type="match status" value="1"/>
</dbReference>
<keyword evidence="7" id="KW-0679">Respiratory chain</keyword>
<feature type="transmembrane region" description="Helical" evidence="7">
    <location>
        <begin position="48"/>
        <end position="73"/>
    </location>
</feature>
<dbReference type="EC" id="7.1.1.2" evidence="7"/>
<evidence type="ECO:0000256" key="7">
    <source>
        <dbReference type="RuleBase" id="RU003297"/>
    </source>
</evidence>
<dbReference type="NCBIfam" id="TIGR01972">
    <property type="entry name" value="NDH_I_M"/>
    <property type="match status" value="1"/>
</dbReference>
<accession>A0A0B5GMX0</accession>
<comment type="similarity">
    <text evidence="3 7">Belongs to the complex I subunit 4 family.</text>
</comment>
<feature type="transmembrane region" description="Helical" evidence="7">
    <location>
        <begin position="137"/>
        <end position="160"/>
    </location>
</feature>
<organism evidence="9">
    <name type="scientific">Stachyamoeba lipophora</name>
    <dbReference type="NCBI Taxonomy" id="463046"/>
    <lineage>
        <taxon>Eukaryota</taxon>
        <taxon>Discoba</taxon>
        <taxon>Heterolobosea</taxon>
        <taxon>Tetramitia</taxon>
        <taxon>Eutetramitia</taxon>
        <taxon>Gruberellidae</taxon>
        <taxon>Stachyamoeba</taxon>
    </lineage>
</organism>
<evidence type="ECO:0000259" key="8">
    <source>
        <dbReference type="Pfam" id="PF00361"/>
    </source>
</evidence>
<dbReference type="PRINTS" id="PR01437">
    <property type="entry name" value="NUOXDRDTASE4"/>
</dbReference>
<feature type="transmembrane region" description="Helical" evidence="7">
    <location>
        <begin position="106"/>
        <end position="125"/>
    </location>
</feature>
<evidence type="ECO:0000256" key="2">
    <source>
        <dbReference type="ARBA" id="ARBA00004141"/>
    </source>
</evidence>
<keyword evidence="9" id="KW-0560">Oxidoreductase</keyword>
<comment type="subcellular location">
    <subcellularLocation>
        <location evidence="2">Membrane</location>
        <topology evidence="2">Multi-pass membrane protein</topology>
    </subcellularLocation>
    <subcellularLocation>
        <location evidence="7">Mitochondrion membrane</location>
        <topology evidence="7">Multi-pass membrane protein</topology>
    </subcellularLocation>
</comment>
<evidence type="ECO:0000256" key="1">
    <source>
        <dbReference type="ARBA" id="ARBA00003257"/>
    </source>
</evidence>
<protein>
    <recommendedName>
        <fullName evidence="7">NADH-ubiquinone oxidoreductase chain 4</fullName>
        <ecNumber evidence="7">7.1.1.2</ecNumber>
    </recommendedName>
</protein>
<feature type="transmembrane region" description="Helical" evidence="7">
    <location>
        <begin position="304"/>
        <end position="322"/>
    </location>
</feature>
<keyword evidence="4 7" id="KW-0812">Transmembrane</keyword>
<gene>
    <name evidence="9" type="primary">nad4</name>
</gene>
<dbReference type="InterPro" id="IPR001750">
    <property type="entry name" value="ND/Mrp_TM"/>
</dbReference>
<evidence type="ECO:0000256" key="6">
    <source>
        <dbReference type="ARBA" id="ARBA00023136"/>
    </source>
</evidence>
<dbReference type="GO" id="GO:0031966">
    <property type="term" value="C:mitochondrial membrane"/>
    <property type="evidence" value="ECO:0007669"/>
    <property type="project" value="UniProtKB-SubCell"/>
</dbReference>
<dbReference type="GO" id="GO:0008137">
    <property type="term" value="F:NADH dehydrogenase (ubiquinone) activity"/>
    <property type="evidence" value="ECO:0007669"/>
    <property type="project" value="UniProtKB-UniRule"/>
</dbReference>
<evidence type="ECO:0000256" key="5">
    <source>
        <dbReference type="ARBA" id="ARBA00022989"/>
    </source>
</evidence>
<keyword evidence="7" id="KW-0830">Ubiquinone</keyword>
<dbReference type="RefSeq" id="YP_009118153.1">
    <property type="nucleotide sequence ID" value="NC_026312.1"/>
</dbReference>
<comment type="function">
    <text evidence="1">Core subunit of the mitochondrial membrane respiratory chain NADH dehydrogenase (Complex I) that is believed to belong to the minimal assembly required for catalysis. Complex I functions in the transfer of electrons from NADH to the respiratory chain. The immediate electron acceptor for the enzyme is believed to be ubiquinone.</text>
</comment>
<dbReference type="GO" id="GO:0003954">
    <property type="term" value="F:NADH dehydrogenase activity"/>
    <property type="evidence" value="ECO:0007669"/>
    <property type="project" value="TreeGrafter"/>
</dbReference>
<proteinExistence type="inferred from homology"/>
<feature type="transmembrane region" description="Helical" evidence="7">
    <location>
        <begin position="273"/>
        <end position="292"/>
    </location>
</feature>
<keyword evidence="5 7" id="KW-1133">Transmembrane helix</keyword>
<feature type="transmembrane region" description="Helical" evidence="7">
    <location>
        <begin position="241"/>
        <end position="261"/>
    </location>
</feature>
<feature type="transmembrane region" description="Helical" evidence="7">
    <location>
        <begin position="329"/>
        <end position="352"/>
    </location>
</feature>
<feature type="transmembrane region" description="Helical" evidence="7">
    <location>
        <begin position="180"/>
        <end position="203"/>
    </location>
</feature>
<geneLocation type="mitochondrion" evidence="9"/>
<feature type="transmembrane region" description="Helical" evidence="7">
    <location>
        <begin position="215"/>
        <end position="235"/>
    </location>
</feature>
<dbReference type="InterPro" id="IPR003918">
    <property type="entry name" value="NADH_UbQ_OxRdtase"/>
</dbReference>
<keyword evidence="6 7" id="KW-0472">Membrane</keyword>
<reference evidence="9" key="1">
    <citation type="journal article" date="2014" name="Nucleic Acids Res.">
        <title>Widespread occurrence of organelle genome-encoded 5S rRNAs including permuted molecules.</title>
        <authorList>
            <person name="Valach M."/>
            <person name="Burger G."/>
            <person name="Gray M.W."/>
            <person name="Lang B.F."/>
        </authorList>
    </citation>
    <scope>NUCLEOTIDE SEQUENCE</scope>
    <source>
        <strain evidence="9">ATCC 50324</strain>
    </source>
</reference>
<dbReference type="Pfam" id="PF00361">
    <property type="entry name" value="Proton_antipo_M"/>
    <property type="match status" value="1"/>
</dbReference>
<feature type="transmembrane region" description="Helical" evidence="7">
    <location>
        <begin position="85"/>
        <end position="100"/>
    </location>
</feature>
<dbReference type="PANTHER" id="PTHR43507">
    <property type="entry name" value="NADH-UBIQUINONE OXIDOREDUCTASE CHAIN 4"/>
    <property type="match status" value="1"/>
</dbReference>
<comment type="function">
    <text evidence="7">Core subunit of the mitochondrial membrane respiratory chain NADH dehydrogenase (Complex I) which catalyzes electron transfer from NADH through the respiratory chain, using ubiquinone as an electron acceptor. Essential for the catalytic activity and assembly of complex I.</text>
</comment>
<keyword evidence="7" id="KW-0520">NAD</keyword>
<dbReference type="EMBL" id="KP165388">
    <property type="protein sequence ID" value="AJF22898.1"/>
    <property type="molecule type" value="Genomic_DNA"/>
</dbReference>
<keyword evidence="7" id="KW-0249">Electron transport</keyword>